<protein>
    <submittedName>
        <fullName evidence="1">DUF1853 family protein</fullName>
    </submittedName>
</protein>
<dbReference type="InterPro" id="IPR015003">
    <property type="entry name" value="DUF1853"/>
</dbReference>
<comment type="caution">
    <text evidence="1">The sequence shown here is derived from an EMBL/GenBank/DDBJ whole genome shotgun (WGS) entry which is preliminary data.</text>
</comment>
<gene>
    <name evidence="1" type="ORF">GB996_09460</name>
</gene>
<dbReference type="Pfam" id="PF08907">
    <property type="entry name" value="DUF1853"/>
    <property type="match status" value="1"/>
</dbReference>
<dbReference type="EMBL" id="WFKQ01000009">
    <property type="protein sequence ID" value="MUG33022.1"/>
    <property type="molecule type" value="Genomic_DNA"/>
</dbReference>
<dbReference type="Proteomes" id="UP000442109">
    <property type="component" value="Unassembled WGS sequence"/>
</dbReference>
<evidence type="ECO:0000313" key="2">
    <source>
        <dbReference type="Proteomes" id="UP000442109"/>
    </source>
</evidence>
<dbReference type="OrthoDB" id="378654at2"/>
<accession>A0A844M240</accession>
<reference evidence="1 2" key="1">
    <citation type="journal article" date="2019" name="PLoS ONE">
        <title>Pup mortality in New Zealand sea lions (Phocarctos hookeri) at Enderby Island, Auckland Islands, 2013-18.</title>
        <authorList>
            <person name="Michael S.A."/>
            <person name="Hayman D.T.S."/>
            <person name="Gray R."/>
            <person name="Zhang J."/>
            <person name="Rogers L."/>
            <person name="Roe W.D."/>
        </authorList>
    </citation>
    <scope>NUCLEOTIDE SEQUENCE [LARGE SCALE GENOMIC DNA]</scope>
    <source>
        <strain evidence="1 2">SM868</strain>
    </source>
</reference>
<organism evidence="1 2">
    <name type="scientific">Psychrobacter sanguinis</name>
    <dbReference type="NCBI Taxonomy" id="861445"/>
    <lineage>
        <taxon>Bacteria</taxon>
        <taxon>Pseudomonadati</taxon>
        <taxon>Pseudomonadota</taxon>
        <taxon>Gammaproteobacteria</taxon>
        <taxon>Moraxellales</taxon>
        <taxon>Moraxellaceae</taxon>
        <taxon>Psychrobacter</taxon>
    </lineage>
</organism>
<keyword evidence="2" id="KW-1185">Reference proteome</keyword>
<name>A0A844M240_9GAMM</name>
<dbReference type="AlphaFoldDB" id="A0A844M240"/>
<proteinExistence type="predicted"/>
<sequence>MPINMTDMTDIRASQISLQTSGPWQQYKRPFVRDLAFALACPDALTHWISPNSNLVSPKIDVHPPDFWYTQYTTYAERLHHLDNTTAYQELTRYLMSRPSPYRLGFHFEGLMHFWLEDGYRLQLHPYEVVAHNVQLYNGMQTTGELDFILRNKDTNEIEHWELAIKFYLGSAPYGFANWVGINNKDTLERKLTHMQTKPFRSLWVDLDFYEKVKIDKRYVVMKGRFFRPNEASFVRPQWLNEHFPLHTWYQVDSEAELDALAMPNLRPAHYIEWITNRPFYEAGFLTQGRPLLLDPTLNKAELSRRRHRLAQWPYSPLRLEHIDTNLYFNEQQPVVLVRPQ</sequence>
<evidence type="ECO:0000313" key="1">
    <source>
        <dbReference type="EMBL" id="MUG33022.1"/>
    </source>
</evidence>